<evidence type="ECO:0000256" key="4">
    <source>
        <dbReference type="ARBA" id="ARBA00022741"/>
    </source>
</evidence>
<dbReference type="SUPFAM" id="SSF55681">
    <property type="entry name" value="Class II aaRS and biotin synthetases"/>
    <property type="match status" value="1"/>
</dbReference>
<proteinExistence type="inferred from homology"/>
<dbReference type="PANTHER" id="PTHR30075">
    <property type="entry name" value="GLYCYL-TRNA SYNTHETASE"/>
    <property type="match status" value="1"/>
</dbReference>
<comment type="subcellular location">
    <subcellularLocation>
        <location evidence="9">Cytoplasm</location>
    </subcellularLocation>
</comment>
<dbReference type="Pfam" id="PF02091">
    <property type="entry name" value="tRNA-synt_2e"/>
    <property type="match status" value="1"/>
</dbReference>
<comment type="subunit">
    <text evidence="2 9">Tetramer of two alpha and two beta subunits.</text>
</comment>
<keyword evidence="3 9" id="KW-0436">Ligase</keyword>
<comment type="similarity">
    <text evidence="1 9">Belongs to the class-II aminoacyl-tRNA synthetase family.</text>
</comment>
<evidence type="ECO:0000313" key="10">
    <source>
        <dbReference type="EMBL" id="KJV63524.1"/>
    </source>
</evidence>
<dbReference type="InterPro" id="IPR006194">
    <property type="entry name" value="Gly-tRNA-synth_heterodimer"/>
</dbReference>
<evidence type="ECO:0000256" key="6">
    <source>
        <dbReference type="ARBA" id="ARBA00022917"/>
    </source>
</evidence>
<dbReference type="EC" id="6.1.1.14" evidence="9"/>
<name>A0A0F3N9B6_9RICK</name>
<comment type="caution">
    <text evidence="10">The sequence shown here is derived from an EMBL/GenBank/DDBJ whole genome shotgun (WGS) entry which is preliminary data.</text>
</comment>
<gene>
    <name evidence="9 10" type="primary">glyQ</name>
    <name evidence="10" type="ORF">EMUCRT_0981</name>
</gene>
<dbReference type="InterPro" id="IPR045864">
    <property type="entry name" value="aa-tRNA-synth_II/BPL/LPL"/>
</dbReference>
<dbReference type="GO" id="GO:0006426">
    <property type="term" value="P:glycyl-tRNA aminoacylation"/>
    <property type="evidence" value="ECO:0007669"/>
    <property type="project" value="UniProtKB-UniRule"/>
</dbReference>
<dbReference type="InterPro" id="IPR002310">
    <property type="entry name" value="Gly-tRNA_ligase_asu"/>
</dbReference>
<evidence type="ECO:0000256" key="5">
    <source>
        <dbReference type="ARBA" id="ARBA00022840"/>
    </source>
</evidence>
<dbReference type="AlphaFoldDB" id="A0A0F3N9B6"/>
<dbReference type="Gene3D" id="1.20.58.180">
    <property type="entry name" value="Class II aaRS and biotin synthetases, domain 2"/>
    <property type="match status" value="1"/>
</dbReference>
<dbReference type="PATRIC" id="fig|1359167.3.peg.944"/>
<sequence>MNFQSIIRNLQDYWEEYGCTIFHPYTSELGAATLHPATSMTAISKKPSKLAYVQPVIRPCDGRYGDNPNRLYQHHQYQVLIKPSNTDLQSDYLKSLEKIGISIKTHDIKFIEDDWENPSIGAWGLGWEVTCNGMEITQFTYMQQVGGIECTLVPGEIAYGLERIAMIIQNVDNIYRILWDDHGTTYGDIFKQREYEFSKLALDYYDVDILFKQFNDAEQICISLIEKKLPLAAYDICTKASHILNLLESRGVIGVNERSSYILRVRKLANLCCSLYTQCH</sequence>
<evidence type="ECO:0000256" key="3">
    <source>
        <dbReference type="ARBA" id="ARBA00022598"/>
    </source>
</evidence>
<evidence type="ECO:0000256" key="1">
    <source>
        <dbReference type="ARBA" id="ARBA00008226"/>
    </source>
</evidence>
<keyword evidence="4 9" id="KW-0547">Nucleotide-binding</keyword>
<dbReference type="NCBIfam" id="TIGR00388">
    <property type="entry name" value="glyQ"/>
    <property type="match status" value="1"/>
</dbReference>
<dbReference type="GO" id="GO:0004820">
    <property type="term" value="F:glycine-tRNA ligase activity"/>
    <property type="evidence" value="ECO:0007669"/>
    <property type="project" value="UniProtKB-UniRule"/>
</dbReference>
<evidence type="ECO:0000313" key="11">
    <source>
        <dbReference type="Proteomes" id="UP000033546"/>
    </source>
</evidence>
<protein>
    <recommendedName>
        <fullName evidence="9">Glycine--tRNA ligase alpha subunit</fullName>
        <ecNumber evidence="9">6.1.1.14</ecNumber>
    </recommendedName>
    <alternativeName>
        <fullName evidence="9">Glycyl-tRNA synthetase alpha subunit</fullName>
        <shortName evidence="9">GlyRS</shortName>
    </alternativeName>
</protein>
<dbReference type="GO" id="GO:0005829">
    <property type="term" value="C:cytosol"/>
    <property type="evidence" value="ECO:0007669"/>
    <property type="project" value="TreeGrafter"/>
</dbReference>
<keyword evidence="9" id="KW-0963">Cytoplasm</keyword>
<keyword evidence="5 9" id="KW-0067">ATP-binding</keyword>
<dbReference type="PROSITE" id="PS50861">
    <property type="entry name" value="AA_TRNA_LIGASE_II_GLYAB"/>
    <property type="match status" value="1"/>
</dbReference>
<keyword evidence="6 9" id="KW-0648">Protein biosynthesis</keyword>
<dbReference type="EMBL" id="LANU01000003">
    <property type="protein sequence ID" value="KJV63524.1"/>
    <property type="molecule type" value="Genomic_DNA"/>
</dbReference>
<evidence type="ECO:0000256" key="2">
    <source>
        <dbReference type="ARBA" id="ARBA00011209"/>
    </source>
</evidence>
<keyword evidence="7 9" id="KW-0030">Aminoacyl-tRNA synthetase</keyword>
<reference evidence="10 11" key="1">
    <citation type="submission" date="2015-02" db="EMBL/GenBank/DDBJ databases">
        <title>Genome Sequencing of Rickettsiales.</title>
        <authorList>
            <person name="Daugherty S.C."/>
            <person name="Su Q."/>
            <person name="Abolude K."/>
            <person name="Beier-Sexton M."/>
            <person name="Carlyon J.A."/>
            <person name="Carter R."/>
            <person name="Day N.P."/>
            <person name="Dumler S.J."/>
            <person name="Dyachenko V."/>
            <person name="Godinez A."/>
            <person name="Kurtti T.J."/>
            <person name="Lichay M."/>
            <person name="Mullins K.E."/>
            <person name="Ott S."/>
            <person name="Pappas-Brown V."/>
            <person name="Paris D.H."/>
            <person name="Patel P."/>
            <person name="Richards A.L."/>
            <person name="Sadzewicz L."/>
            <person name="Sears K."/>
            <person name="Seidman D."/>
            <person name="Sengamalay N."/>
            <person name="Stenos J."/>
            <person name="Tallon L.J."/>
            <person name="Vincent G."/>
            <person name="Fraser C.M."/>
            <person name="Munderloh U."/>
            <person name="Dunning-Hotopp J.C."/>
        </authorList>
    </citation>
    <scope>NUCLEOTIDE SEQUENCE [LARGE SCALE GENOMIC DNA]</scope>
    <source>
        <strain evidence="10 11">EmCRT</strain>
    </source>
</reference>
<dbReference type="Gene3D" id="3.30.930.10">
    <property type="entry name" value="Bira Bifunctional Protein, Domain 2"/>
    <property type="match status" value="1"/>
</dbReference>
<organism evidence="10 11">
    <name type="scientific">Ehrlichia cf. muris str. EmCRT</name>
    <dbReference type="NCBI Taxonomy" id="1359167"/>
    <lineage>
        <taxon>Bacteria</taxon>
        <taxon>Pseudomonadati</taxon>
        <taxon>Pseudomonadota</taxon>
        <taxon>Alphaproteobacteria</taxon>
        <taxon>Rickettsiales</taxon>
        <taxon>Anaplasmataceae</taxon>
        <taxon>Ehrlichia</taxon>
    </lineage>
</organism>
<dbReference type="PANTHER" id="PTHR30075:SF2">
    <property type="entry name" value="GLYCINE--TRNA LIGASE, CHLOROPLASTIC_MITOCHONDRIAL 2"/>
    <property type="match status" value="1"/>
</dbReference>
<dbReference type="RefSeq" id="WP_082058926.1">
    <property type="nucleotide sequence ID" value="NZ_LANU01000003.1"/>
</dbReference>
<comment type="catalytic activity">
    <reaction evidence="8 9">
        <text>tRNA(Gly) + glycine + ATP = glycyl-tRNA(Gly) + AMP + diphosphate</text>
        <dbReference type="Rhea" id="RHEA:16013"/>
        <dbReference type="Rhea" id="RHEA-COMP:9664"/>
        <dbReference type="Rhea" id="RHEA-COMP:9683"/>
        <dbReference type="ChEBI" id="CHEBI:30616"/>
        <dbReference type="ChEBI" id="CHEBI:33019"/>
        <dbReference type="ChEBI" id="CHEBI:57305"/>
        <dbReference type="ChEBI" id="CHEBI:78442"/>
        <dbReference type="ChEBI" id="CHEBI:78522"/>
        <dbReference type="ChEBI" id="CHEBI:456215"/>
        <dbReference type="EC" id="6.1.1.14"/>
    </reaction>
</comment>
<dbReference type="NCBIfam" id="NF006827">
    <property type="entry name" value="PRK09348.1"/>
    <property type="match status" value="1"/>
</dbReference>
<dbReference type="PRINTS" id="PR01044">
    <property type="entry name" value="TRNASYNTHGA"/>
</dbReference>
<evidence type="ECO:0000256" key="7">
    <source>
        <dbReference type="ARBA" id="ARBA00023146"/>
    </source>
</evidence>
<dbReference type="GO" id="GO:0005524">
    <property type="term" value="F:ATP binding"/>
    <property type="evidence" value="ECO:0007669"/>
    <property type="project" value="UniProtKB-UniRule"/>
</dbReference>
<evidence type="ECO:0000256" key="9">
    <source>
        <dbReference type="HAMAP-Rule" id="MF_00254"/>
    </source>
</evidence>
<dbReference type="Proteomes" id="UP000033546">
    <property type="component" value="Unassembled WGS sequence"/>
</dbReference>
<accession>A0A0F3N9B6</accession>
<dbReference type="HAMAP" id="MF_00254">
    <property type="entry name" value="Gly_tRNA_synth_alpha"/>
    <property type="match status" value="1"/>
</dbReference>
<evidence type="ECO:0000256" key="8">
    <source>
        <dbReference type="ARBA" id="ARBA00047937"/>
    </source>
</evidence>